<feature type="compositionally biased region" description="Basic and acidic residues" evidence="1">
    <location>
        <begin position="212"/>
        <end position="222"/>
    </location>
</feature>
<gene>
    <name evidence="3" type="ORF">HK100_004856</name>
</gene>
<feature type="compositionally biased region" description="Basic and acidic residues" evidence="1">
    <location>
        <begin position="239"/>
        <end position="250"/>
    </location>
</feature>
<accession>A0AAD5SSC4</accession>
<feature type="compositionally biased region" description="Basic residues" evidence="1">
    <location>
        <begin position="226"/>
        <end position="238"/>
    </location>
</feature>
<feature type="region of interest" description="Disordered" evidence="1">
    <location>
        <begin position="130"/>
        <end position="153"/>
    </location>
</feature>
<keyword evidence="4" id="KW-1185">Reference proteome</keyword>
<evidence type="ECO:0000256" key="2">
    <source>
        <dbReference type="SAM" id="Phobius"/>
    </source>
</evidence>
<name>A0AAD5SSC4_9FUNG</name>
<evidence type="ECO:0000313" key="4">
    <source>
        <dbReference type="Proteomes" id="UP001211907"/>
    </source>
</evidence>
<keyword evidence="2" id="KW-0812">Transmembrane</keyword>
<dbReference type="EMBL" id="JADGJH010002336">
    <property type="protein sequence ID" value="KAJ3099628.1"/>
    <property type="molecule type" value="Genomic_DNA"/>
</dbReference>
<feature type="transmembrane region" description="Helical" evidence="2">
    <location>
        <begin position="21"/>
        <end position="46"/>
    </location>
</feature>
<protein>
    <submittedName>
        <fullName evidence="3">Uncharacterized protein</fullName>
    </submittedName>
</protein>
<evidence type="ECO:0000256" key="1">
    <source>
        <dbReference type="SAM" id="MobiDB-lite"/>
    </source>
</evidence>
<feature type="region of interest" description="Disordered" evidence="1">
    <location>
        <begin position="212"/>
        <end position="258"/>
    </location>
</feature>
<sequence length="258" mass="29712">MPNSKDASIIRPKLNLRKRRRIRLLIFSSLIVTTCITLIIFEYFGIQLYTSTDEINSIYNAVAAEAEVPATTKSKNLYIGRFAEDTHNNGKIGVEALDGKLREKKAAVAEINIKADIRDMKSYEQNEASAILDEKSEENNSSPATPEDKKKLEEIDGDEEDLDIDDSGITAQDLIKNEAKLRLKGVREEDLVWLQGDDEEFANELRARHEAVMQENQRKKNDLAYMRKKKRNERRRAKSEKERALREKLQAQRQNNNF</sequence>
<keyword evidence="2" id="KW-1133">Transmembrane helix</keyword>
<comment type="caution">
    <text evidence="3">The sequence shown here is derived from an EMBL/GenBank/DDBJ whole genome shotgun (WGS) entry which is preliminary data.</text>
</comment>
<reference evidence="3" key="1">
    <citation type="submission" date="2020-05" db="EMBL/GenBank/DDBJ databases">
        <title>Phylogenomic resolution of chytrid fungi.</title>
        <authorList>
            <person name="Stajich J.E."/>
            <person name="Amses K."/>
            <person name="Simmons R."/>
            <person name="Seto K."/>
            <person name="Myers J."/>
            <person name="Bonds A."/>
            <person name="Quandt C.A."/>
            <person name="Barry K."/>
            <person name="Liu P."/>
            <person name="Grigoriev I."/>
            <person name="Longcore J.E."/>
            <person name="James T.Y."/>
        </authorList>
    </citation>
    <scope>NUCLEOTIDE SEQUENCE</scope>
    <source>
        <strain evidence="3">JEL0513</strain>
    </source>
</reference>
<proteinExistence type="predicted"/>
<evidence type="ECO:0000313" key="3">
    <source>
        <dbReference type="EMBL" id="KAJ3099628.1"/>
    </source>
</evidence>
<organism evidence="3 4">
    <name type="scientific">Physocladia obscura</name>
    <dbReference type="NCBI Taxonomy" id="109957"/>
    <lineage>
        <taxon>Eukaryota</taxon>
        <taxon>Fungi</taxon>
        <taxon>Fungi incertae sedis</taxon>
        <taxon>Chytridiomycota</taxon>
        <taxon>Chytridiomycota incertae sedis</taxon>
        <taxon>Chytridiomycetes</taxon>
        <taxon>Chytridiales</taxon>
        <taxon>Chytriomycetaceae</taxon>
        <taxon>Physocladia</taxon>
    </lineage>
</organism>
<keyword evidence="2" id="KW-0472">Membrane</keyword>
<dbReference type="Proteomes" id="UP001211907">
    <property type="component" value="Unassembled WGS sequence"/>
</dbReference>
<dbReference type="AlphaFoldDB" id="A0AAD5SSC4"/>